<sequence length="254" mass="27291">MPDRFDSRFQISRRLLAGALMLGVAGCATAPPAGIGRRRDYGLLQDDGTRIVLPPGFSKDRQWPAVVFLPATDGTAPDLYRYYAAQHEQRGGFVAVLPPGSSGASDYSDGERFAETIAQWNDRVVETLTRHEARFAIETGRVALAGFSLGGDLSWALSLSSPQAFCGAVVMGSRCGFRTRHSLDLLAFRGYRFALLRGADEASARVAGMAAARRLLDEQGIANIFGEVPGEHVRAPPETFMGAVDFVLGTVPVA</sequence>
<keyword evidence="3" id="KW-1185">Reference proteome</keyword>
<dbReference type="EMBL" id="QYUK01000011">
    <property type="protein sequence ID" value="RJF87552.1"/>
    <property type="molecule type" value="Genomic_DNA"/>
</dbReference>
<evidence type="ECO:0000313" key="3">
    <source>
        <dbReference type="Proteomes" id="UP000284605"/>
    </source>
</evidence>
<evidence type="ECO:0000313" key="2">
    <source>
        <dbReference type="EMBL" id="RJF87552.1"/>
    </source>
</evidence>
<proteinExistence type="predicted"/>
<dbReference type="Proteomes" id="UP000284605">
    <property type="component" value="Unassembled WGS sequence"/>
</dbReference>
<feature type="signal peptide" evidence="1">
    <location>
        <begin position="1"/>
        <end position="30"/>
    </location>
</feature>
<dbReference type="RefSeq" id="WP_119778191.1">
    <property type="nucleotide sequence ID" value="NZ_QYUK01000011.1"/>
</dbReference>
<accession>A0A418WC22</accession>
<protein>
    <recommendedName>
        <fullName evidence="4">Phospholipase/carboxylesterase/thioesterase domain-containing protein</fullName>
    </recommendedName>
</protein>
<dbReference type="InterPro" id="IPR029058">
    <property type="entry name" value="AB_hydrolase_fold"/>
</dbReference>
<reference evidence="2 3" key="1">
    <citation type="submission" date="2018-09" db="EMBL/GenBank/DDBJ databases">
        <authorList>
            <person name="Zhu H."/>
        </authorList>
    </citation>
    <scope>NUCLEOTIDE SEQUENCE [LARGE SCALE GENOMIC DNA]</scope>
    <source>
        <strain evidence="2 3">K1W22B-8</strain>
    </source>
</reference>
<dbReference type="SUPFAM" id="SSF53474">
    <property type="entry name" value="alpha/beta-Hydrolases"/>
    <property type="match status" value="1"/>
</dbReference>
<evidence type="ECO:0008006" key="4">
    <source>
        <dbReference type="Google" id="ProtNLM"/>
    </source>
</evidence>
<keyword evidence="1" id="KW-0732">Signal</keyword>
<dbReference type="OrthoDB" id="7267331at2"/>
<dbReference type="PROSITE" id="PS51257">
    <property type="entry name" value="PROKAR_LIPOPROTEIN"/>
    <property type="match status" value="1"/>
</dbReference>
<evidence type="ECO:0000256" key="1">
    <source>
        <dbReference type="SAM" id="SignalP"/>
    </source>
</evidence>
<dbReference type="AlphaFoldDB" id="A0A418WC22"/>
<comment type="caution">
    <text evidence="2">The sequence shown here is derived from an EMBL/GenBank/DDBJ whole genome shotgun (WGS) entry which is preliminary data.</text>
</comment>
<dbReference type="Gene3D" id="3.40.50.1820">
    <property type="entry name" value="alpha/beta hydrolase"/>
    <property type="match status" value="1"/>
</dbReference>
<organism evidence="2 3">
    <name type="scientific">Oleomonas cavernae</name>
    <dbReference type="NCBI Taxonomy" id="2320859"/>
    <lineage>
        <taxon>Bacteria</taxon>
        <taxon>Pseudomonadati</taxon>
        <taxon>Pseudomonadota</taxon>
        <taxon>Alphaproteobacteria</taxon>
        <taxon>Acetobacterales</taxon>
        <taxon>Acetobacteraceae</taxon>
        <taxon>Oleomonas</taxon>
    </lineage>
</organism>
<name>A0A418WC22_9PROT</name>
<gene>
    <name evidence="2" type="ORF">D3874_11410</name>
</gene>
<feature type="chain" id="PRO_5019237932" description="Phospholipase/carboxylesterase/thioesterase domain-containing protein" evidence="1">
    <location>
        <begin position="31"/>
        <end position="254"/>
    </location>
</feature>